<evidence type="ECO:0000313" key="16">
    <source>
        <dbReference type="Proteomes" id="UP000007150"/>
    </source>
</evidence>
<feature type="binding site" evidence="11">
    <location>
        <position position="566"/>
    </location>
    <ligand>
        <name>pyrroloquinoline quinone</name>
        <dbReference type="ChEBI" id="CHEBI:58442"/>
    </ligand>
</feature>
<feature type="active site" description="Proton acceptor" evidence="10">
    <location>
        <position position="329"/>
    </location>
</feature>
<feature type="region of interest" description="Disordered" evidence="13">
    <location>
        <begin position="393"/>
        <end position="414"/>
    </location>
</feature>
<dbReference type="SUPFAM" id="SSF46626">
    <property type="entry name" value="Cytochrome c"/>
    <property type="match status" value="1"/>
</dbReference>
<evidence type="ECO:0000256" key="4">
    <source>
        <dbReference type="ARBA" id="ARBA00022729"/>
    </source>
</evidence>
<dbReference type="GO" id="GO:0005509">
    <property type="term" value="F:calcium ion binding"/>
    <property type="evidence" value="ECO:0007669"/>
    <property type="project" value="InterPro"/>
</dbReference>
<dbReference type="RefSeq" id="WP_013848041.1">
    <property type="nucleotide sequence ID" value="NC_015593.1"/>
</dbReference>
<dbReference type="SMART" id="SM00564">
    <property type="entry name" value="PQQ"/>
    <property type="match status" value="5"/>
</dbReference>
<dbReference type="PANTHER" id="PTHR32303">
    <property type="entry name" value="QUINOPROTEIN ALCOHOL DEHYDROGENASE (CYTOCHROME C)"/>
    <property type="match status" value="1"/>
</dbReference>
<dbReference type="InterPro" id="IPR009056">
    <property type="entry name" value="Cyt_c-like_dom"/>
</dbReference>
<keyword evidence="5 12" id="KW-0106">Calcium</keyword>
<evidence type="ECO:0000256" key="11">
    <source>
        <dbReference type="PIRSR" id="PIRSR617512-2"/>
    </source>
</evidence>
<dbReference type="Proteomes" id="UP000007150">
    <property type="component" value="Chromosome 1"/>
</dbReference>
<keyword evidence="7" id="KW-0560">Oxidoreductase</keyword>
<feature type="domain" description="Cytochrome c" evidence="14">
    <location>
        <begin position="620"/>
        <end position="698"/>
    </location>
</feature>
<dbReference type="InterPro" id="IPR017512">
    <property type="entry name" value="PQQ_MeOH/EtOH_DH"/>
</dbReference>
<keyword evidence="16" id="KW-1185">Reference proteome</keyword>
<evidence type="ECO:0000256" key="1">
    <source>
        <dbReference type="ARBA" id="ARBA00008156"/>
    </source>
</evidence>
<dbReference type="Gene3D" id="1.10.760.10">
    <property type="entry name" value="Cytochrome c-like domain"/>
    <property type="match status" value="1"/>
</dbReference>
<gene>
    <name evidence="15" type="ORF">Sphch_2127</name>
</gene>
<feature type="binding site" evidence="12">
    <location>
        <position position="329"/>
    </location>
    <ligand>
        <name>Ca(2+)</name>
        <dbReference type="ChEBI" id="CHEBI:29108"/>
    </ligand>
</feature>
<comment type="cofactor">
    <cofactor evidence="11">
        <name>heme c</name>
        <dbReference type="ChEBI" id="CHEBI:61717"/>
    </cofactor>
    <text evidence="11">Binds 1 heme c group per subunit.</text>
</comment>
<evidence type="ECO:0000259" key="14">
    <source>
        <dbReference type="PROSITE" id="PS51007"/>
    </source>
</evidence>
<dbReference type="InterPro" id="IPR036909">
    <property type="entry name" value="Cyt_c-like_dom_sf"/>
</dbReference>
<feature type="binding site" evidence="11">
    <location>
        <position position="356"/>
    </location>
    <ligand>
        <name>pyrroloquinoline quinone</name>
        <dbReference type="ChEBI" id="CHEBI:58442"/>
    </ligand>
</feature>
<dbReference type="GO" id="GO:0016614">
    <property type="term" value="F:oxidoreductase activity, acting on CH-OH group of donors"/>
    <property type="evidence" value="ECO:0007669"/>
    <property type="project" value="InterPro"/>
</dbReference>
<evidence type="ECO:0000256" key="7">
    <source>
        <dbReference type="ARBA" id="ARBA00023002"/>
    </source>
</evidence>
<evidence type="ECO:0000256" key="6">
    <source>
        <dbReference type="ARBA" id="ARBA00022891"/>
    </source>
</evidence>
<accession>F6EWA3</accession>
<feature type="binding site" description="covalent" evidence="11">
    <location>
        <position position="633"/>
    </location>
    <ligand>
        <name>heme c</name>
        <dbReference type="ChEBI" id="CHEBI:61717"/>
    </ligand>
</feature>
<keyword evidence="8 12" id="KW-0408">Iron</keyword>
<reference evidence="15 16" key="1">
    <citation type="submission" date="2011-05" db="EMBL/GenBank/DDBJ databases">
        <title>Complete sequence of chromosome 1 of Sphingobium chlorophenolicum L-1.</title>
        <authorList>
            <consortium name="US DOE Joint Genome Institute"/>
            <person name="Lucas S."/>
            <person name="Han J."/>
            <person name="Lapidus A."/>
            <person name="Cheng J.-F."/>
            <person name="Goodwin L."/>
            <person name="Pitluck S."/>
            <person name="Peters L."/>
            <person name="Daligault H."/>
            <person name="Han C."/>
            <person name="Tapia R."/>
            <person name="Land M."/>
            <person name="Hauser L."/>
            <person name="Kyrpides N."/>
            <person name="Ivanova N."/>
            <person name="Pagani I."/>
            <person name="Turner P."/>
            <person name="Copley S."/>
            <person name="Woyke T."/>
        </authorList>
    </citation>
    <scope>NUCLEOTIDE SEQUENCE [LARGE SCALE GENOMIC DNA]</scope>
    <source>
        <strain evidence="15 16">L-1</strain>
    </source>
</reference>
<dbReference type="Gene3D" id="2.140.10.10">
    <property type="entry name" value="Quinoprotein alcohol dehydrogenase-like superfamily"/>
    <property type="match status" value="1"/>
</dbReference>
<dbReference type="PROSITE" id="PS51007">
    <property type="entry name" value="CYTC"/>
    <property type="match status" value="1"/>
</dbReference>
<dbReference type="InterPro" id="IPR018391">
    <property type="entry name" value="PQQ_b-propeller_rpt"/>
</dbReference>
<evidence type="ECO:0000256" key="9">
    <source>
        <dbReference type="ARBA" id="ARBA00023157"/>
    </source>
</evidence>
<dbReference type="AlphaFoldDB" id="F6EWA3"/>
<organism evidence="15 16">
    <name type="scientific">Sphingobium chlorophenolicum L-1</name>
    <dbReference type="NCBI Taxonomy" id="690566"/>
    <lineage>
        <taxon>Bacteria</taxon>
        <taxon>Pseudomonadati</taxon>
        <taxon>Pseudomonadota</taxon>
        <taxon>Alphaproteobacteria</taxon>
        <taxon>Sphingomonadales</taxon>
        <taxon>Sphingomonadaceae</taxon>
        <taxon>Sphingobium</taxon>
    </lineage>
</organism>
<dbReference type="HOGENOM" id="CLU_018478_0_1_5"/>
<dbReference type="GO" id="GO:0009055">
    <property type="term" value="F:electron transfer activity"/>
    <property type="evidence" value="ECO:0007669"/>
    <property type="project" value="InterPro"/>
</dbReference>
<dbReference type="Pfam" id="PF13442">
    <property type="entry name" value="Cytochrome_CBB3"/>
    <property type="match status" value="1"/>
</dbReference>
<evidence type="ECO:0000256" key="12">
    <source>
        <dbReference type="PIRSR" id="PIRSR617512-3"/>
    </source>
</evidence>
<feature type="binding site" evidence="11">
    <location>
        <begin position="416"/>
        <end position="417"/>
    </location>
    <ligand>
        <name>pyrroloquinoline quinone</name>
        <dbReference type="ChEBI" id="CHEBI:58442"/>
    </ligand>
</feature>
<dbReference type="GO" id="GO:0020037">
    <property type="term" value="F:heme binding"/>
    <property type="evidence" value="ECO:0007669"/>
    <property type="project" value="InterPro"/>
</dbReference>
<dbReference type="Pfam" id="PF01011">
    <property type="entry name" value="PQQ"/>
    <property type="match status" value="2"/>
</dbReference>
<proteinExistence type="inferred from homology"/>
<evidence type="ECO:0000256" key="5">
    <source>
        <dbReference type="ARBA" id="ARBA00022837"/>
    </source>
</evidence>
<dbReference type="InterPro" id="IPR011047">
    <property type="entry name" value="Quinoprotein_ADH-like_sf"/>
</dbReference>
<keyword evidence="3 12" id="KW-0479">Metal-binding</keyword>
<evidence type="ECO:0000256" key="2">
    <source>
        <dbReference type="ARBA" id="ARBA00022617"/>
    </source>
</evidence>
<dbReference type="SUPFAM" id="SSF50998">
    <property type="entry name" value="Quinoprotein alcohol dehydrogenase-like"/>
    <property type="match status" value="1"/>
</dbReference>
<feature type="binding site" description="axial binding residue" evidence="12">
    <location>
        <position position="676"/>
    </location>
    <ligand>
        <name>heme c</name>
        <dbReference type="ChEBI" id="CHEBI:61717"/>
    </ligand>
    <ligandPart>
        <name>Fe</name>
        <dbReference type="ChEBI" id="CHEBI:18248"/>
    </ligandPart>
</feature>
<evidence type="ECO:0000313" key="15">
    <source>
        <dbReference type="EMBL" id="AEG49797.1"/>
    </source>
</evidence>
<dbReference type="InterPro" id="IPR002372">
    <property type="entry name" value="PQQ_rpt_dom"/>
</dbReference>
<protein>
    <submittedName>
        <fullName evidence="15">PQQ-dependent dehydrogenase, methanol/ethanol family</fullName>
    </submittedName>
</protein>
<dbReference type="EMBL" id="CP002798">
    <property type="protein sequence ID" value="AEG49797.1"/>
    <property type="molecule type" value="Genomic_DNA"/>
</dbReference>
<comment type="cofactor">
    <cofactor evidence="11">
        <name>pyrroloquinoline quinone</name>
        <dbReference type="ChEBI" id="CHEBI:58442"/>
    </cofactor>
    <text evidence="11">Binds 1 PQQ group per subunit.</text>
</comment>
<feature type="binding site" evidence="12">
    <location>
        <position position="284"/>
    </location>
    <ligand>
        <name>Ca(2+)</name>
        <dbReference type="ChEBI" id="CHEBI:29108"/>
    </ligand>
</feature>
<keyword evidence="4" id="KW-0732">Signal</keyword>
<evidence type="ECO:0000256" key="8">
    <source>
        <dbReference type="ARBA" id="ARBA00023004"/>
    </source>
</evidence>
<dbReference type="NCBIfam" id="TIGR03075">
    <property type="entry name" value="PQQ_enz_alc_DH"/>
    <property type="match status" value="1"/>
</dbReference>
<comment type="cofactor">
    <cofactor evidence="12">
        <name>Ca(2+)</name>
        <dbReference type="ChEBI" id="CHEBI:29108"/>
    </cofactor>
    <text evidence="12">Binds 1 Ca(2+) ion per subunit.</text>
</comment>
<keyword evidence="2 11" id="KW-0349">Heme</keyword>
<feature type="binding site" evidence="11">
    <location>
        <position position="144"/>
    </location>
    <ligand>
        <name>pyrroloquinoline quinone</name>
        <dbReference type="ChEBI" id="CHEBI:58442"/>
    </ligand>
</feature>
<feature type="binding site" description="axial binding residue" evidence="12">
    <location>
        <position position="637"/>
    </location>
    <ligand>
        <name>heme c</name>
        <dbReference type="ChEBI" id="CHEBI:61717"/>
    </ligand>
    <ligandPart>
        <name>Fe</name>
        <dbReference type="ChEBI" id="CHEBI:18248"/>
    </ligandPart>
</feature>
<keyword evidence="9" id="KW-1015">Disulfide bond</keyword>
<feature type="binding site" description="covalent" evidence="11">
    <location>
        <position position="636"/>
    </location>
    <ligand>
        <name>heme c</name>
        <dbReference type="ChEBI" id="CHEBI:61717"/>
    </ligand>
</feature>
<name>F6EWA3_SPHCR</name>
<keyword evidence="6 11" id="KW-0634">PQQ</keyword>
<feature type="binding site" evidence="11">
    <location>
        <position position="264"/>
    </location>
    <ligand>
        <name>pyrroloquinoline quinone</name>
        <dbReference type="ChEBI" id="CHEBI:58442"/>
    </ligand>
</feature>
<evidence type="ECO:0000256" key="10">
    <source>
        <dbReference type="PIRSR" id="PIRSR617512-1"/>
    </source>
</evidence>
<evidence type="ECO:0000256" key="13">
    <source>
        <dbReference type="SAM" id="MobiDB-lite"/>
    </source>
</evidence>
<evidence type="ECO:0000256" key="3">
    <source>
        <dbReference type="ARBA" id="ARBA00022723"/>
    </source>
</evidence>
<comment type="similarity">
    <text evidence="1">Belongs to the bacterial PQQ dehydrogenase family.</text>
</comment>
<sequence length="704" mass="76733">MKDHRVLPYGFLRGFIASVGCVMLISCDSASDTSYASGKDLITAAPDGDDWPAYGRTYDEQHFSPLADINERNVAELGLAWNIDLPISNMTFTQPLEVGGVLYYTTGYSVITAVNAATGKELWRYDPQVTDEIGEKQRASWGPRGIAYWNGKIIAPTLGGRLFAVSAATGKLLWSQDTTEGPEDGRFISGAPRVFRGKVIIGHGGADTGNVRGYVTAYNADTGARMWRFHTVPGNPADGFEDDAQRRAAKTWRGEWWKLGGGGTAWNSFTYDAELDRIYVGTGNGAPWNQNIRSPGGGDNLFLSSVVALDANTGKYIWHYQTNPGETWDFNSTMDMTLATVDIDGKSRRILMHAPKNGFFYVLDRDSGKLISAEPFTAVTWAKRIDLKTGRPVENPEARFGEGKGRIRPGSTGGHNWMAQAFSPQTGLLYLPTTERAVSYDGTGIDPKSWQRQPDMVLDSGFKRNPITAPFPAGPEYASALKAWNPVTQKVAWSIPQRGLFNGGVLATAGKLVFQGNAEGHLVAYAADSGKVLWRFNAQNGMLAAPITYRANGRQYLTILTGYGAIAGGMGPDSARLGWDYRLQKRRVLTFMLGGRDALPPFKKEVEPMLRTPQFKVDATLALEGAATFGRKCMACHGPGAIAGGTGPDLRKSAIVPDMNAFEQIVRQGVARQLGMPKFGELGDRDLRAVQHYVRQQAALAKDQ</sequence>
<dbReference type="STRING" id="690566.Sphch_2127"/>
<feature type="compositionally biased region" description="Basic and acidic residues" evidence="13">
    <location>
        <begin position="393"/>
        <end position="405"/>
    </location>
</feature>
<dbReference type="PROSITE" id="PS51257">
    <property type="entry name" value="PROKAR_LIPOPROTEIN"/>
    <property type="match status" value="1"/>
</dbReference>
<dbReference type="KEGG" id="sch:Sphch_2127"/>
<feature type="binding site" evidence="11">
    <location>
        <begin position="205"/>
        <end position="206"/>
    </location>
    <ligand>
        <name>pyrroloquinoline quinone</name>
        <dbReference type="ChEBI" id="CHEBI:58442"/>
    </ligand>
</feature>
<dbReference type="GO" id="GO:0016020">
    <property type="term" value="C:membrane"/>
    <property type="evidence" value="ECO:0007669"/>
    <property type="project" value="InterPro"/>
</dbReference>